<dbReference type="InterPro" id="IPR036163">
    <property type="entry name" value="HMA_dom_sf"/>
</dbReference>
<name>A0ABV1WD28_9ACTN</name>
<comment type="caution">
    <text evidence="2">The sequence shown here is derived from an EMBL/GenBank/DDBJ whole genome shotgun (WGS) entry which is preliminary data.</text>
</comment>
<evidence type="ECO:0000259" key="1">
    <source>
        <dbReference type="PROSITE" id="PS50846"/>
    </source>
</evidence>
<dbReference type="PROSITE" id="PS50846">
    <property type="entry name" value="HMA_2"/>
    <property type="match status" value="1"/>
</dbReference>
<dbReference type="EMBL" id="JBEPCU010000929">
    <property type="protein sequence ID" value="MER6982065.1"/>
    <property type="molecule type" value="Genomic_DNA"/>
</dbReference>
<feature type="domain" description="HMA" evidence="1">
    <location>
        <begin position="1"/>
        <end position="57"/>
    </location>
</feature>
<dbReference type="CDD" id="cd00371">
    <property type="entry name" value="HMA"/>
    <property type="match status" value="1"/>
</dbReference>
<evidence type="ECO:0000313" key="3">
    <source>
        <dbReference type="Proteomes" id="UP001458415"/>
    </source>
</evidence>
<organism evidence="2 3">
    <name type="scientific">Streptomyces carpinensis</name>
    <dbReference type="NCBI Taxonomy" id="66369"/>
    <lineage>
        <taxon>Bacteria</taxon>
        <taxon>Bacillati</taxon>
        <taxon>Actinomycetota</taxon>
        <taxon>Actinomycetes</taxon>
        <taxon>Kitasatosporales</taxon>
        <taxon>Streptomycetaceae</taxon>
        <taxon>Streptomyces</taxon>
    </lineage>
</organism>
<dbReference type="Gene3D" id="3.30.70.100">
    <property type="match status" value="1"/>
</dbReference>
<evidence type="ECO:0000313" key="2">
    <source>
        <dbReference type="EMBL" id="MER6982065.1"/>
    </source>
</evidence>
<protein>
    <submittedName>
        <fullName evidence="2">Heavy-metal-associated domain-containing protein</fullName>
    </submittedName>
</protein>
<keyword evidence="3" id="KW-1185">Reference proteome</keyword>
<dbReference type="SUPFAM" id="SSF55008">
    <property type="entry name" value="HMA, heavy metal-associated domain"/>
    <property type="match status" value="1"/>
</dbReference>
<reference evidence="2 3" key="1">
    <citation type="submission" date="2024-06" db="EMBL/GenBank/DDBJ databases">
        <title>The Natural Products Discovery Center: Release of the First 8490 Sequenced Strains for Exploring Actinobacteria Biosynthetic Diversity.</title>
        <authorList>
            <person name="Kalkreuter E."/>
            <person name="Kautsar S.A."/>
            <person name="Yang D."/>
            <person name="Bader C.D."/>
            <person name="Teijaro C.N."/>
            <person name="Fluegel L."/>
            <person name="Davis C.M."/>
            <person name="Simpson J.R."/>
            <person name="Lauterbach L."/>
            <person name="Steele A.D."/>
            <person name="Gui C."/>
            <person name="Meng S."/>
            <person name="Li G."/>
            <person name="Viehrig K."/>
            <person name="Ye F."/>
            <person name="Su P."/>
            <person name="Kiefer A.F."/>
            <person name="Nichols A."/>
            <person name="Cepeda A.J."/>
            <person name="Yan W."/>
            <person name="Fan B."/>
            <person name="Jiang Y."/>
            <person name="Adhikari A."/>
            <person name="Zheng C.-J."/>
            <person name="Schuster L."/>
            <person name="Cowan T.M."/>
            <person name="Smanski M.J."/>
            <person name="Chevrette M.G."/>
            <person name="De Carvalho L.P.S."/>
            <person name="Shen B."/>
        </authorList>
    </citation>
    <scope>NUCLEOTIDE SEQUENCE [LARGE SCALE GENOMIC DNA]</scope>
    <source>
        <strain evidence="2 3">NPDC000634</strain>
    </source>
</reference>
<dbReference type="InterPro" id="IPR006121">
    <property type="entry name" value="HMA_dom"/>
</dbReference>
<dbReference type="Pfam" id="PF00403">
    <property type="entry name" value="HMA"/>
    <property type="match status" value="1"/>
</dbReference>
<accession>A0ABV1WD28</accession>
<dbReference type="Proteomes" id="UP001458415">
    <property type="component" value="Unassembled WGS sequence"/>
</dbReference>
<proteinExistence type="predicted"/>
<gene>
    <name evidence="2" type="ORF">ABT317_35125</name>
</gene>
<sequence>MVCAHCAAPVTEEIERISGVTAARLDVDSGRAVVISDGTLDVTGVRAAVDEAGYALST</sequence>